<dbReference type="SUPFAM" id="SSF161098">
    <property type="entry name" value="MetI-like"/>
    <property type="match status" value="1"/>
</dbReference>
<dbReference type="GO" id="GO:0022857">
    <property type="term" value="F:transmembrane transporter activity"/>
    <property type="evidence" value="ECO:0007669"/>
    <property type="project" value="InterPro"/>
</dbReference>
<dbReference type="Pfam" id="PF00528">
    <property type="entry name" value="BPD_transp_1"/>
    <property type="match status" value="1"/>
</dbReference>
<dbReference type="PROSITE" id="PS50928">
    <property type="entry name" value="ABC_TM1"/>
    <property type="match status" value="1"/>
</dbReference>
<dbReference type="NCBIfam" id="TIGR01726">
    <property type="entry name" value="HEQRo_perm_3TM"/>
    <property type="match status" value="1"/>
</dbReference>
<dbReference type="InterPro" id="IPR010065">
    <property type="entry name" value="AA_ABC_transptr_permease_3TM"/>
</dbReference>
<dbReference type="AlphaFoldDB" id="A0A2N7WXF6"/>
<feature type="transmembrane region" description="Helical" evidence="8">
    <location>
        <begin position="108"/>
        <end position="127"/>
    </location>
</feature>
<comment type="similarity">
    <text evidence="2">Belongs to the binding-protein-dependent transport system permease family. HisMQ subfamily.</text>
</comment>
<evidence type="ECO:0000259" key="9">
    <source>
        <dbReference type="PROSITE" id="PS50928"/>
    </source>
</evidence>
<keyword evidence="4" id="KW-1003">Cell membrane</keyword>
<accession>A0A2N7WXF6</accession>
<dbReference type="CDD" id="cd06261">
    <property type="entry name" value="TM_PBP2"/>
    <property type="match status" value="1"/>
</dbReference>
<evidence type="ECO:0000313" key="10">
    <source>
        <dbReference type="EMBL" id="CAB3635999.1"/>
    </source>
</evidence>
<reference evidence="11 12" key="1">
    <citation type="submission" date="2018-01" db="EMBL/GenBank/DDBJ databases">
        <title>Whole genome analyses suggest that Burkholderia sensu lato contains two further novel genera in the rhizoxinica-symbiotica group Mycetohabitans gen. nov., and Trinickia gen. nov.: implications for the evolution of diazotrophy and nodulation in the Burkholderiaceae.</title>
        <authorList>
            <person name="Estrada-de los Santos P."/>
            <person name="Palmer M."/>
            <person name="Chavez-Ramirez B."/>
            <person name="Beukes C."/>
            <person name="Steenkamp E.T."/>
            <person name="Hirsch A.M."/>
            <person name="Manyaka P."/>
            <person name="Maluk M."/>
            <person name="Lafos M."/>
            <person name="Crook M."/>
            <person name="Gross E."/>
            <person name="Simon M.F."/>
            <person name="Bueno dos Reis Junior F."/>
            <person name="Poole P.S."/>
            <person name="Venter S.N."/>
            <person name="James E.K."/>
        </authorList>
    </citation>
    <scope>NUCLEOTIDE SEQUENCE [LARGE SCALE GENOMIC DNA]</scope>
    <source>
        <strain evidence="11 12">WSM 3937</strain>
    </source>
</reference>
<evidence type="ECO:0000256" key="2">
    <source>
        <dbReference type="ARBA" id="ARBA00010072"/>
    </source>
</evidence>
<dbReference type="EMBL" id="CADIJZ010000001">
    <property type="protein sequence ID" value="CAB3635999.1"/>
    <property type="molecule type" value="Genomic_DNA"/>
</dbReference>
<evidence type="ECO:0000256" key="3">
    <source>
        <dbReference type="ARBA" id="ARBA00022448"/>
    </source>
</evidence>
<evidence type="ECO:0000256" key="4">
    <source>
        <dbReference type="ARBA" id="ARBA00022475"/>
    </source>
</evidence>
<evidence type="ECO:0000256" key="8">
    <source>
        <dbReference type="RuleBase" id="RU363032"/>
    </source>
</evidence>
<dbReference type="GO" id="GO:0006865">
    <property type="term" value="P:amino acid transport"/>
    <property type="evidence" value="ECO:0007669"/>
    <property type="project" value="TreeGrafter"/>
</dbReference>
<dbReference type="EMBL" id="PNXY01000001">
    <property type="protein sequence ID" value="PMS34021.1"/>
    <property type="molecule type" value="Genomic_DNA"/>
</dbReference>
<keyword evidence="6 8" id="KW-1133">Transmembrane helix</keyword>
<evidence type="ECO:0000256" key="6">
    <source>
        <dbReference type="ARBA" id="ARBA00022989"/>
    </source>
</evidence>
<dbReference type="PANTHER" id="PTHR30614:SF42">
    <property type="entry name" value="GLUTAMATE_ASPARTATE IMPORT PERMEASE PROTEIN GLTJ"/>
    <property type="match status" value="1"/>
</dbReference>
<sequence length="245" mass="26982">MDYRWHWGVLLQPVATGEPAIYVDWLLSGLANTVELTLFAFALALVIGTAFGVMRTLPNRIANAAGTAYVSIFRGVPLIVQFFIWFFVVPELLPTAMGDWLKSLPSHPQFLIASVLSLGVYTGSRICEQVRAGIRARPPGQMHAAFALGLTRAQAYRYVLLPVTFRTILSPLTSEFLVISKNSAVASTIGLLELSGQARQLVDYTAQPYESFICVTLSYMALNFVILHGMGWIRRRTALPGMIGD</sequence>
<dbReference type="PANTHER" id="PTHR30614">
    <property type="entry name" value="MEMBRANE COMPONENT OF AMINO ACID ABC TRANSPORTER"/>
    <property type="match status" value="1"/>
</dbReference>
<evidence type="ECO:0000256" key="7">
    <source>
        <dbReference type="ARBA" id="ARBA00023136"/>
    </source>
</evidence>
<evidence type="ECO:0000313" key="12">
    <source>
        <dbReference type="Proteomes" id="UP000235659"/>
    </source>
</evidence>
<feature type="transmembrane region" description="Helical" evidence="8">
    <location>
        <begin position="36"/>
        <end position="54"/>
    </location>
</feature>
<keyword evidence="7 8" id="KW-0472">Membrane</keyword>
<dbReference type="OrthoDB" id="6534575at2"/>
<proteinExistence type="inferred from homology"/>
<evidence type="ECO:0000256" key="5">
    <source>
        <dbReference type="ARBA" id="ARBA00022692"/>
    </source>
</evidence>
<evidence type="ECO:0000313" key="13">
    <source>
        <dbReference type="Proteomes" id="UP000494205"/>
    </source>
</evidence>
<dbReference type="Gene3D" id="1.10.3720.10">
    <property type="entry name" value="MetI-like"/>
    <property type="match status" value="1"/>
</dbReference>
<keyword evidence="5 8" id="KW-0812">Transmembrane</keyword>
<dbReference type="Proteomes" id="UP000235659">
    <property type="component" value="Unassembled WGS sequence"/>
</dbReference>
<evidence type="ECO:0000313" key="11">
    <source>
        <dbReference type="EMBL" id="PMS34021.1"/>
    </source>
</evidence>
<keyword evidence="3 8" id="KW-0813">Transport</keyword>
<dbReference type="InterPro" id="IPR035906">
    <property type="entry name" value="MetI-like_sf"/>
</dbReference>
<keyword evidence="12" id="KW-1185">Reference proteome</keyword>
<protein>
    <submittedName>
        <fullName evidence="11">Amino acid ABC transporter permease</fullName>
    </submittedName>
    <submittedName>
        <fullName evidence="10">Glutamate/aspartate import permease protein GltJ</fullName>
    </submittedName>
</protein>
<organism evidence="10 13">
    <name type="scientific">Paraburkholderia rhynchosiae</name>
    <dbReference type="NCBI Taxonomy" id="487049"/>
    <lineage>
        <taxon>Bacteria</taxon>
        <taxon>Pseudomonadati</taxon>
        <taxon>Pseudomonadota</taxon>
        <taxon>Betaproteobacteria</taxon>
        <taxon>Burkholderiales</taxon>
        <taxon>Burkholderiaceae</taxon>
        <taxon>Paraburkholderia</taxon>
    </lineage>
</organism>
<evidence type="ECO:0000256" key="1">
    <source>
        <dbReference type="ARBA" id="ARBA00004429"/>
    </source>
</evidence>
<name>A0A2N7WXF6_9BURK</name>
<dbReference type="GO" id="GO:0043190">
    <property type="term" value="C:ATP-binding cassette (ABC) transporter complex"/>
    <property type="evidence" value="ECO:0007669"/>
    <property type="project" value="InterPro"/>
</dbReference>
<dbReference type="InterPro" id="IPR000515">
    <property type="entry name" value="MetI-like"/>
</dbReference>
<dbReference type="RefSeq" id="WP_102630227.1">
    <property type="nucleotide sequence ID" value="NZ_CADIJZ010000001.1"/>
</dbReference>
<comment type="subcellular location">
    <subcellularLocation>
        <location evidence="1">Cell inner membrane</location>
        <topology evidence="1">Multi-pass membrane protein</topology>
    </subcellularLocation>
    <subcellularLocation>
        <location evidence="8">Cell membrane</location>
        <topology evidence="8">Multi-pass membrane protein</topology>
    </subcellularLocation>
</comment>
<reference evidence="10 13" key="2">
    <citation type="submission" date="2020-04" db="EMBL/GenBank/DDBJ databases">
        <authorList>
            <person name="De Canck E."/>
        </authorList>
    </citation>
    <scope>NUCLEOTIDE SEQUENCE [LARGE SCALE GENOMIC DNA]</scope>
    <source>
        <strain evidence="10 13">LMG 27174</strain>
    </source>
</reference>
<feature type="domain" description="ABC transmembrane type-1" evidence="9">
    <location>
        <begin position="30"/>
        <end position="230"/>
    </location>
</feature>
<dbReference type="Proteomes" id="UP000494205">
    <property type="component" value="Unassembled WGS sequence"/>
</dbReference>
<feature type="transmembrane region" description="Helical" evidence="8">
    <location>
        <begin position="66"/>
        <end position="88"/>
    </location>
</feature>
<dbReference type="InterPro" id="IPR043429">
    <property type="entry name" value="ArtM/GltK/GlnP/TcyL/YhdX-like"/>
</dbReference>
<gene>
    <name evidence="10" type="primary">gltJ_1</name>
    <name evidence="11" type="ORF">C0Z16_00155</name>
    <name evidence="10" type="ORF">LMG27174_00029</name>
</gene>